<feature type="region of interest" description="Disordered" evidence="2">
    <location>
        <begin position="268"/>
        <end position="377"/>
    </location>
</feature>
<keyword evidence="5" id="KW-1185">Reference proteome</keyword>
<organism evidence="4 5">
    <name type="scientific">Brachybacterium muris UCD-AY4</name>
    <dbReference type="NCBI Taxonomy" id="1249481"/>
    <lineage>
        <taxon>Bacteria</taxon>
        <taxon>Bacillati</taxon>
        <taxon>Actinomycetota</taxon>
        <taxon>Actinomycetes</taxon>
        <taxon>Micrococcales</taxon>
        <taxon>Dermabacteraceae</taxon>
        <taxon>Brachybacterium</taxon>
    </lineage>
</organism>
<dbReference type="Gene3D" id="3.90.550.10">
    <property type="entry name" value="Spore Coat Polysaccharide Biosynthesis Protein SpsA, Chain A"/>
    <property type="match status" value="1"/>
</dbReference>
<dbReference type="PANTHER" id="PTHR48090">
    <property type="entry name" value="UNDECAPRENYL-PHOSPHATE 4-DEOXY-4-FORMAMIDO-L-ARABINOSE TRANSFERASE-RELATED"/>
    <property type="match status" value="1"/>
</dbReference>
<reference evidence="4 5" key="1">
    <citation type="journal article" date="2013" name="Genome Announc.">
        <title>Draft genome sequence of an Actinobacterium, Brachybacterium muris strain UCD-AY4.</title>
        <authorList>
            <person name="Lo J.R."/>
            <person name="Lang J.M."/>
            <person name="Darling A.E."/>
            <person name="Eisen J.A."/>
            <person name="Coil D.A."/>
        </authorList>
    </citation>
    <scope>NUCLEOTIDE SEQUENCE [LARGE SCALE GENOMIC DNA]</scope>
    <source>
        <strain evidence="4 5">UCD-AY4</strain>
    </source>
</reference>
<dbReference type="Pfam" id="PF00535">
    <property type="entry name" value="Glycos_transf_2"/>
    <property type="match status" value="1"/>
</dbReference>
<dbReference type="InterPro" id="IPR029044">
    <property type="entry name" value="Nucleotide-diphossugar_trans"/>
</dbReference>
<evidence type="ECO:0000313" key="4">
    <source>
        <dbReference type="EMBL" id="EYT49586.1"/>
    </source>
</evidence>
<evidence type="ECO:0000259" key="3">
    <source>
        <dbReference type="Pfam" id="PF00535"/>
    </source>
</evidence>
<comment type="caution">
    <text evidence="4">The sequence shown here is derived from an EMBL/GenBank/DDBJ whole genome shotgun (WGS) entry which is preliminary data.</text>
</comment>
<dbReference type="PANTHER" id="PTHR48090:SF7">
    <property type="entry name" value="RFBJ PROTEIN"/>
    <property type="match status" value="1"/>
</dbReference>
<accession>A0A022L1D4</accession>
<dbReference type="Proteomes" id="UP000019754">
    <property type="component" value="Unassembled WGS sequence"/>
</dbReference>
<feature type="compositionally biased region" description="Low complexity" evidence="2">
    <location>
        <begin position="304"/>
        <end position="315"/>
    </location>
</feature>
<feature type="domain" description="Glycosyltransferase 2-like" evidence="3">
    <location>
        <begin position="14"/>
        <end position="82"/>
    </location>
</feature>
<dbReference type="GO" id="GO:0016787">
    <property type="term" value="F:hydrolase activity"/>
    <property type="evidence" value="ECO:0007669"/>
    <property type="project" value="UniProtKB-KW"/>
</dbReference>
<dbReference type="STRING" id="1249481.D641_0107025"/>
<dbReference type="EMBL" id="AORC01000008">
    <property type="protein sequence ID" value="EYT49586.1"/>
    <property type="molecule type" value="Genomic_DNA"/>
</dbReference>
<dbReference type="InterPro" id="IPR001173">
    <property type="entry name" value="Glyco_trans_2-like"/>
</dbReference>
<comment type="similarity">
    <text evidence="1">Belongs to the glycosyltransferase 2 family.</text>
</comment>
<proteinExistence type="inferred from homology"/>
<protein>
    <submittedName>
        <fullName evidence="4">Glycosyl hydrolase</fullName>
    </submittedName>
</protein>
<keyword evidence="4" id="KW-0378">Hydrolase</keyword>
<gene>
    <name evidence="4" type="ORF">D641_0107025</name>
</gene>
<evidence type="ECO:0000313" key="5">
    <source>
        <dbReference type="Proteomes" id="UP000019754"/>
    </source>
</evidence>
<dbReference type="AlphaFoldDB" id="A0A022L1D4"/>
<dbReference type="SUPFAM" id="SSF53448">
    <property type="entry name" value="Nucleotide-diphospho-sugar transferases"/>
    <property type="match status" value="1"/>
</dbReference>
<dbReference type="HOGENOM" id="CLU_614918_0_0_11"/>
<evidence type="ECO:0000256" key="2">
    <source>
        <dbReference type="SAM" id="MobiDB-lite"/>
    </source>
</evidence>
<evidence type="ECO:0000256" key="1">
    <source>
        <dbReference type="ARBA" id="ARBA00006739"/>
    </source>
</evidence>
<dbReference type="InterPro" id="IPR050256">
    <property type="entry name" value="Glycosyltransferase_2"/>
</dbReference>
<sequence>MGPLATDRPTSVAVVIPAKNEAERIEATIHAARRIDGVDLVVVVDDGSTDATAAVAMGADALVVRHKTNRGKAAAMATGAQLVAMRDDAHRADGGDDFREELHAEPREPGHTGPLPVINPGVEVPRALLFLDADMEDSATAAQPLVDAVLGDGVDMAIALLPPQEGAAGLGIVVRTARAGIQRATGWEPTQPLSGTRCITRETWDACQPLAPGWGVETSLTIDALTGGFWVKEIECDLRHRPTGRDLSGQLHRAAQLKDVVRALARRRHVTPEEPAESAVAEADGPEAVPAGAVTSGAEDLSPATAEETAAAREAGNPGPAQVPDDHETAATAPASREPREPRDTSPAVYRDTTEPDDPDDAADAWSITPDTGADDRADRRRAALAELPVTGTFSDDQTRALGDVDAERLDAQLRALPVEGDFEPDDVVLLAGLDLDALTARLRDAPVEGPFDTQHVVIIGSHLDTPEPVLPPSIVPPLTADEYTSLVVHAAVDAENDEH</sequence>
<name>A0A022L1D4_9MICO</name>